<evidence type="ECO:0000256" key="6">
    <source>
        <dbReference type="ARBA" id="ARBA00022771"/>
    </source>
</evidence>
<accession>T1J4C8</accession>
<dbReference type="InterPro" id="IPR016652">
    <property type="entry name" value="Ubiquitinyl_hydrolase"/>
</dbReference>
<dbReference type="InterPro" id="IPR009060">
    <property type="entry name" value="UBA-like_sf"/>
</dbReference>
<evidence type="ECO:0000256" key="5">
    <source>
        <dbReference type="ARBA" id="ARBA00022737"/>
    </source>
</evidence>
<protein>
    <recommendedName>
        <fullName evidence="11 15">Ubiquitin carboxyl-terminal hydrolase</fullName>
        <ecNumber evidence="11 15">3.4.19.12</ecNumber>
    </recommendedName>
</protein>
<evidence type="ECO:0000256" key="12">
    <source>
        <dbReference type="PIRSR" id="PIRSR016308-1"/>
    </source>
</evidence>
<dbReference type="SUPFAM" id="SSF54001">
    <property type="entry name" value="Cysteine proteinases"/>
    <property type="match status" value="1"/>
</dbReference>
<dbReference type="InterPro" id="IPR013083">
    <property type="entry name" value="Znf_RING/FYVE/PHD"/>
</dbReference>
<dbReference type="FunFam" id="3.30.40.10:FF:000026">
    <property type="entry name" value="Ubiquitin carboxyl-terminal hydrolase"/>
    <property type="match status" value="1"/>
</dbReference>
<dbReference type="STRING" id="126957.T1J4C8"/>
<evidence type="ECO:0000256" key="9">
    <source>
        <dbReference type="ARBA" id="ARBA00022807"/>
    </source>
</evidence>
<reference evidence="20" key="2">
    <citation type="submission" date="2015-02" db="UniProtKB">
        <authorList>
            <consortium name="EnsemblMetazoa"/>
        </authorList>
    </citation>
    <scope>IDENTIFICATION</scope>
</reference>
<dbReference type="SMART" id="SM00290">
    <property type="entry name" value="ZnF_UBP"/>
    <property type="match status" value="1"/>
</dbReference>
<proteinExistence type="inferred from homology"/>
<evidence type="ECO:0000259" key="19">
    <source>
        <dbReference type="PROSITE" id="PS50271"/>
    </source>
</evidence>
<dbReference type="InterPro" id="IPR001607">
    <property type="entry name" value="Znf_UBP"/>
</dbReference>
<dbReference type="Proteomes" id="UP000014500">
    <property type="component" value="Unassembled WGS sequence"/>
</dbReference>
<dbReference type="InterPro" id="IPR018200">
    <property type="entry name" value="USP_CS"/>
</dbReference>
<evidence type="ECO:0000259" key="18">
    <source>
        <dbReference type="PROSITE" id="PS50235"/>
    </source>
</evidence>
<feature type="binding site" evidence="13">
    <location>
        <position position="228"/>
    </location>
    <ligand>
        <name>Zn(2+)</name>
        <dbReference type="ChEBI" id="CHEBI:29105"/>
    </ligand>
</feature>
<feature type="binding site" evidence="13">
    <location>
        <position position="215"/>
    </location>
    <ligand>
        <name>Zn(2+)</name>
        <dbReference type="ChEBI" id="CHEBI:29105"/>
    </ligand>
</feature>
<dbReference type="SUPFAM" id="SSF46934">
    <property type="entry name" value="UBA-like"/>
    <property type="match status" value="1"/>
</dbReference>
<evidence type="ECO:0000256" key="3">
    <source>
        <dbReference type="ARBA" id="ARBA00022670"/>
    </source>
</evidence>
<dbReference type="GO" id="GO:0016579">
    <property type="term" value="P:protein deubiquitination"/>
    <property type="evidence" value="ECO:0007669"/>
    <property type="project" value="InterPro"/>
</dbReference>
<dbReference type="eggNOG" id="KOG0944">
    <property type="taxonomic scope" value="Eukaryota"/>
</dbReference>
<evidence type="ECO:0000259" key="17">
    <source>
        <dbReference type="PROSITE" id="PS50030"/>
    </source>
</evidence>
<keyword evidence="9 11" id="KW-0788">Thiol protease</keyword>
<dbReference type="InterPro" id="IPR041432">
    <property type="entry name" value="UBP13_Znf-UBP_var"/>
</dbReference>
<keyword evidence="5" id="KW-0677">Repeat</keyword>
<dbReference type="InterPro" id="IPR038765">
    <property type="entry name" value="Papain-like_cys_pep_sf"/>
</dbReference>
<feature type="domain" description="USP" evidence="18">
    <location>
        <begin position="322"/>
        <end position="816"/>
    </location>
</feature>
<dbReference type="CDD" id="cd14386">
    <property type="entry name" value="UBA2_UBP5"/>
    <property type="match status" value="1"/>
</dbReference>
<evidence type="ECO:0000256" key="16">
    <source>
        <dbReference type="SAM" id="MobiDB-lite"/>
    </source>
</evidence>
<keyword evidence="8 11" id="KW-0378">Hydrolase</keyword>
<dbReference type="CDD" id="cd14294">
    <property type="entry name" value="UBA1_UBP5_like"/>
    <property type="match status" value="1"/>
</dbReference>
<evidence type="ECO:0000256" key="10">
    <source>
        <dbReference type="ARBA" id="ARBA00022833"/>
    </source>
</evidence>
<organism evidence="20 21">
    <name type="scientific">Strigamia maritima</name>
    <name type="common">European centipede</name>
    <name type="synonym">Geophilus maritimus</name>
    <dbReference type="NCBI Taxonomy" id="126957"/>
    <lineage>
        <taxon>Eukaryota</taxon>
        <taxon>Metazoa</taxon>
        <taxon>Ecdysozoa</taxon>
        <taxon>Arthropoda</taxon>
        <taxon>Myriapoda</taxon>
        <taxon>Chilopoda</taxon>
        <taxon>Pleurostigmophora</taxon>
        <taxon>Geophilomorpha</taxon>
        <taxon>Linotaeniidae</taxon>
        <taxon>Strigamia</taxon>
    </lineage>
</organism>
<comment type="catalytic activity">
    <reaction evidence="1 11 15">
        <text>Thiol-dependent hydrolysis of ester, thioester, amide, peptide and isopeptide bonds formed by the C-terminal Gly of ubiquitin (a 76-residue protein attached to proteins as an intracellular targeting signal).</text>
        <dbReference type="EC" id="3.4.19.12"/>
    </reaction>
</comment>
<dbReference type="OMA" id="FVPCEHT"/>
<dbReference type="PhylomeDB" id="T1J4C8"/>
<dbReference type="Pfam" id="PF00627">
    <property type="entry name" value="UBA"/>
    <property type="match status" value="2"/>
</dbReference>
<dbReference type="InterPro" id="IPR050185">
    <property type="entry name" value="Ub_carboxyl-term_hydrolase"/>
</dbReference>
<feature type="region of interest" description="Disordered" evidence="16">
    <location>
        <begin position="385"/>
        <end position="406"/>
    </location>
</feature>
<dbReference type="HOGENOM" id="CLU_009884_1_0_1"/>
<feature type="domain" description="UBA" evidence="17">
    <location>
        <begin position="628"/>
        <end position="669"/>
    </location>
</feature>
<dbReference type="Gene3D" id="3.90.70.10">
    <property type="entry name" value="Cysteine proteinases"/>
    <property type="match status" value="1"/>
</dbReference>
<dbReference type="GO" id="GO:0004843">
    <property type="term" value="F:cysteine-type deubiquitinase activity"/>
    <property type="evidence" value="ECO:0007669"/>
    <property type="project" value="UniProtKB-UniRule"/>
</dbReference>
<dbReference type="GO" id="GO:0008270">
    <property type="term" value="F:zinc ion binding"/>
    <property type="evidence" value="ECO:0007669"/>
    <property type="project" value="UniProtKB-UniRule"/>
</dbReference>
<dbReference type="SUPFAM" id="SSF57850">
    <property type="entry name" value="RING/U-box"/>
    <property type="match status" value="1"/>
</dbReference>
<feature type="domain" description="UBA" evidence="17">
    <location>
        <begin position="695"/>
        <end position="735"/>
    </location>
</feature>
<evidence type="ECO:0000256" key="14">
    <source>
        <dbReference type="PROSITE-ProRule" id="PRU00502"/>
    </source>
</evidence>
<evidence type="ECO:0000256" key="2">
    <source>
        <dbReference type="ARBA" id="ARBA00009085"/>
    </source>
</evidence>
<evidence type="ECO:0000256" key="13">
    <source>
        <dbReference type="PIRSR" id="PIRSR016308-3"/>
    </source>
</evidence>
<dbReference type="Pfam" id="PF00443">
    <property type="entry name" value="UCH"/>
    <property type="match status" value="1"/>
</dbReference>
<evidence type="ECO:0000313" key="21">
    <source>
        <dbReference type="Proteomes" id="UP000014500"/>
    </source>
</evidence>
<keyword evidence="6 14" id="KW-0863">Zinc-finger</keyword>
<keyword evidence="21" id="KW-1185">Reference proteome</keyword>
<evidence type="ECO:0000256" key="1">
    <source>
        <dbReference type="ARBA" id="ARBA00000707"/>
    </source>
</evidence>
<feature type="binding site" evidence="13">
    <location>
        <position position="195"/>
    </location>
    <ligand>
        <name>Zn(2+)</name>
        <dbReference type="ChEBI" id="CHEBI:29105"/>
    </ligand>
</feature>
<dbReference type="InterPro" id="IPR015940">
    <property type="entry name" value="UBA"/>
</dbReference>
<feature type="binding site" evidence="13">
    <location>
        <position position="198"/>
    </location>
    <ligand>
        <name>Zn(2+)</name>
        <dbReference type="ChEBI" id="CHEBI:29105"/>
    </ligand>
</feature>
<feature type="domain" description="UBP-type" evidence="19">
    <location>
        <begin position="171"/>
        <end position="279"/>
    </location>
</feature>
<evidence type="ECO:0000256" key="15">
    <source>
        <dbReference type="RuleBase" id="RU366025"/>
    </source>
</evidence>
<dbReference type="InterPro" id="IPR028889">
    <property type="entry name" value="USP"/>
</dbReference>
<keyword evidence="10 11" id="KW-0862">Zinc</keyword>
<dbReference type="Gene3D" id="1.10.8.10">
    <property type="entry name" value="DNA helicase RuvA subunit, C-terminal domain"/>
    <property type="match status" value="2"/>
</dbReference>
<dbReference type="PANTHER" id="PTHR21646:SF10">
    <property type="entry name" value="UBIQUITIN CARBOXYL-TERMINAL HYDROLASE 14"/>
    <property type="match status" value="1"/>
</dbReference>
<evidence type="ECO:0000313" key="20">
    <source>
        <dbReference type="EnsemblMetazoa" id="SMAR008460-PA"/>
    </source>
</evidence>
<dbReference type="EMBL" id="JH431842">
    <property type="status" value="NOT_ANNOTATED_CDS"/>
    <property type="molecule type" value="Genomic_DNA"/>
</dbReference>
<comment type="similarity">
    <text evidence="2 11 15">Belongs to the peptidase C19 family.</text>
</comment>
<reference evidence="21" key="1">
    <citation type="submission" date="2011-05" db="EMBL/GenBank/DDBJ databases">
        <authorList>
            <person name="Richards S.R."/>
            <person name="Qu J."/>
            <person name="Jiang H."/>
            <person name="Jhangiani S.N."/>
            <person name="Agravi P."/>
            <person name="Goodspeed R."/>
            <person name="Gross S."/>
            <person name="Mandapat C."/>
            <person name="Jackson L."/>
            <person name="Mathew T."/>
            <person name="Pu L."/>
            <person name="Thornton R."/>
            <person name="Saada N."/>
            <person name="Wilczek-Boney K.B."/>
            <person name="Lee S."/>
            <person name="Kovar C."/>
            <person name="Wu Y."/>
            <person name="Scherer S.E."/>
            <person name="Worley K.C."/>
            <person name="Muzny D.M."/>
            <person name="Gibbs R."/>
        </authorList>
    </citation>
    <scope>NUCLEOTIDE SEQUENCE</scope>
    <source>
        <strain evidence="21">Brora</strain>
    </source>
</reference>
<dbReference type="PROSITE" id="PS50030">
    <property type="entry name" value="UBA"/>
    <property type="match status" value="2"/>
</dbReference>
<dbReference type="PANTHER" id="PTHR21646">
    <property type="entry name" value="UBIQUITIN CARBOXYL-TERMINAL HYDROLASE"/>
    <property type="match status" value="1"/>
</dbReference>
<evidence type="ECO:0000256" key="7">
    <source>
        <dbReference type="ARBA" id="ARBA00022786"/>
    </source>
</evidence>
<keyword evidence="3 11" id="KW-0645">Protease</keyword>
<dbReference type="FunFam" id="1.10.8.10:FF:000086">
    <property type="entry name" value="Ubiquitin carboxyl-terminal hydrolase"/>
    <property type="match status" value="1"/>
</dbReference>
<dbReference type="InterPro" id="IPR001394">
    <property type="entry name" value="Peptidase_C19_UCH"/>
</dbReference>
<dbReference type="CDD" id="cd02658">
    <property type="entry name" value="Peptidase_C19B"/>
    <property type="match status" value="1"/>
</dbReference>
<dbReference type="PROSITE" id="PS00972">
    <property type="entry name" value="USP_1"/>
    <property type="match status" value="1"/>
</dbReference>
<keyword evidence="7 11" id="KW-0833">Ubl conjugation pathway</keyword>
<name>T1J4C8_STRMM</name>
<dbReference type="PROSITE" id="PS50271">
    <property type="entry name" value="ZF_UBP"/>
    <property type="match status" value="1"/>
</dbReference>
<keyword evidence="4 11" id="KW-0479">Metal-binding</keyword>
<evidence type="ECO:0000256" key="11">
    <source>
        <dbReference type="PIRNR" id="PIRNR016308"/>
    </source>
</evidence>
<feature type="active site" description="Proton acceptor" evidence="12">
    <location>
        <position position="778"/>
    </location>
</feature>
<dbReference type="EC" id="3.4.19.12" evidence="11 15"/>
<dbReference type="PROSITE" id="PS50235">
    <property type="entry name" value="USP_3"/>
    <property type="match status" value="1"/>
</dbReference>
<feature type="active site" description="Nucleophile" evidence="12">
    <location>
        <position position="331"/>
    </location>
</feature>
<dbReference type="GO" id="GO:0006508">
    <property type="term" value="P:proteolysis"/>
    <property type="evidence" value="ECO:0007669"/>
    <property type="project" value="UniProtKB-KW"/>
</dbReference>
<dbReference type="AlphaFoldDB" id="T1J4C8"/>
<dbReference type="Pfam" id="PF17807">
    <property type="entry name" value="zf-UBP_var"/>
    <property type="match status" value="1"/>
</dbReference>
<dbReference type="EnsemblMetazoa" id="SMAR008460-RA">
    <property type="protein sequence ID" value="SMAR008460-PA"/>
    <property type="gene ID" value="SMAR008460"/>
</dbReference>
<dbReference type="Pfam" id="PF02148">
    <property type="entry name" value="zf-UBP"/>
    <property type="match status" value="1"/>
</dbReference>
<dbReference type="SMART" id="SM00165">
    <property type="entry name" value="UBA"/>
    <property type="match status" value="2"/>
</dbReference>
<sequence>MSDPQSLLSKYLHQIRVPQPGEKIYKDECAFSFDTPESENGLYICMNTFLGFGQDHVERHFRKTGNAVYLQLLMRKRDISVEAPKNSEGKKITRMAIGVEGGFDIDTGKKFEYDERCNVVILPDFVQIALPNPNLPEVVLIATDRILSCDSASKVEEAQALAGTWDGEKRPLTKHAGSLKQMDNGIRIRPRGWKCEMCDKVDNLWLNLTDGSILCGRRFFDGSGGNNHAIEHYKTTGYPLAVKLGTITPNYADVFSYDEDEMVENPNLPEQLAHFGINIAQMEKTDKSMIELEIDMNQRIGEWATIQEAGSQLIPLFGPGYTGLANLGNSCYLNSVMQVVFSISEFQLRYANTAYEIFDKAPFDPISDFNVQMAKLGHGLLSGKYSQPPPPGTDVERNANEGQPGIRPSMFKSLIGKGHTEFSTKRQQDAQEFFLHLLNVLERNNRGQLNPADCFKFKGEERMQCLNTGKVKYTYTTESILRVPIPLEAAMNKEHVLEYETKKAAYEATGQRLPSEEMVRARIPFLACLEAMATPKSVQGFFNTALQADTTVVKTSRMATYPDFLMIQLEKFTFEDGWIPKKLDVSIDVPDELDLLLLKGHGIQAGEELMPEDLHSIANAQPEHPPFQMDEVVVAQLAEMGFPVDACRRALFNIGCSDLAAAVTWLTEHIADADFTAAFIVPTNKPSNHAACGFVADETAIATIITMGFSPEQAKQALRNTDNNVERAVDWIFSHIGELEAGDQDNGAVVTPQFRDGLGRYRLVAFISHMGTSTMVGHYVCHIYKDGRWVIYNDNKVALSENPPKDLGYLYLFQRV</sequence>
<dbReference type="Gene3D" id="3.30.40.10">
    <property type="entry name" value="Zinc/RING finger domain, C3HC4 (zinc finger)"/>
    <property type="match status" value="2"/>
</dbReference>
<evidence type="ECO:0000256" key="8">
    <source>
        <dbReference type="ARBA" id="ARBA00022801"/>
    </source>
</evidence>
<dbReference type="PROSITE" id="PS00973">
    <property type="entry name" value="USP_2"/>
    <property type="match status" value="1"/>
</dbReference>
<dbReference type="PIRSF" id="PIRSF016308">
    <property type="entry name" value="UBP"/>
    <property type="match status" value="1"/>
</dbReference>
<evidence type="ECO:0000256" key="4">
    <source>
        <dbReference type="ARBA" id="ARBA00022723"/>
    </source>
</evidence>